<evidence type="ECO:0000313" key="2">
    <source>
        <dbReference type="EMBL" id="VAW23274.1"/>
    </source>
</evidence>
<keyword evidence="1" id="KW-0732">Signal</keyword>
<dbReference type="GO" id="GO:0007155">
    <property type="term" value="P:cell adhesion"/>
    <property type="evidence" value="ECO:0007669"/>
    <property type="project" value="InterPro"/>
</dbReference>
<dbReference type="Pfam" id="PF07012">
    <property type="entry name" value="Curlin_rpt"/>
    <property type="match status" value="1"/>
</dbReference>
<name>A0A3B0UT64_9ZZZZ</name>
<dbReference type="GO" id="GO:0009289">
    <property type="term" value="C:pilus"/>
    <property type="evidence" value="ECO:0007669"/>
    <property type="project" value="InterPro"/>
</dbReference>
<evidence type="ECO:0008006" key="3">
    <source>
        <dbReference type="Google" id="ProtNLM"/>
    </source>
</evidence>
<dbReference type="EMBL" id="UOEQ01000457">
    <property type="protein sequence ID" value="VAW23274.1"/>
    <property type="molecule type" value="Genomic_DNA"/>
</dbReference>
<reference evidence="2" key="1">
    <citation type="submission" date="2018-06" db="EMBL/GenBank/DDBJ databases">
        <authorList>
            <person name="Zhirakovskaya E."/>
        </authorList>
    </citation>
    <scope>NUCLEOTIDE SEQUENCE</scope>
</reference>
<feature type="non-terminal residue" evidence="2">
    <location>
        <position position="1"/>
    </location>
</feature>
<dbReference type="AlphaFoldDB" id="A0A3B0UT64"/>
<sequence length="136" mass="13760">LMVGIVAASVATSAIVAPAMAGSNNIGGSFSITILPGNNTEEAQAMRAGMALFNIINSLENGAAVSQNGNNNSAGMQQNGAGNFGTIWQEGSGNSGTLQQNGNGNAYGIYQFGDNTNVDVSQFGNNQTGATFIFGF</sequence>
<dbReference type="InterPro" id="IPR009742">
    <property type="entry name" value="Curlin_rpt"/>
</dbReference>
<protein>
    <recommendedName>
        <fullName evidence="3">Curlin</fullName>
    </recommendedName>
</protein>
<proteinExistence type="predicted"/>
<accession>A0A3B0UT64</accession>
<evidence type="ECO:0000256" key="1">
    <source>
        <dbReference type="ARBA" id="ARBA00022729"/>
    </source>
</evidence>
<gene>
    <name evidence="2" type="ORF">MNBD_ALPHA11-2381</name>
</gene>
<organism evidence="2">
    <name type="scientific">hydrothermal vent metagenome</name>
    <dbReference type="NCBI Taxonomy" id="652676"/>
    <lineage>
        <taxon>unclassified sequences</taxon>
        <taxon>metagenomes</taxon>
        <taxon>ecological metagenomes</taxon>
    </lineage>
</organism>